<proteinExistence type="predicted"/>
<dbReference type="AlphaFoldDB" id="A0A381WQ82"/>
<protein>
    <submittedName>
        <fullName evidence="1">Uncharacterized protein</fullName>
    </submittedName>
</protein>
<gene>
    <name evidence="1" type="ORF">METZ01_LOCUS106937</name>
</gene>
<evidence type="ECO:0000313" key="1">
    <source>
        <dbReference type="EMBL" id="SVA54083.1"/>
    </source>
</evidence>
<dbReference type="EMBL" id="UINC01012375">
    <property type="protein sequence ID" value="SVA54083.1"/>
    <property type="molecule type" value="Genomic_DNA"/>
</dbReference>
<reference evidence="1" key="1">
    <citation type="submission" date="2018-05" db="EMBL/GenBank/DDBJ databases">
        <authorList>
            <person name="Lanie J.A."/>
            <person name="Ng W.-L."/>
            <person name="Kazmierczak K.M."/>
            <person name="Andrzejewski T.M."/>
            <person name="Davidsen T.M."/>
            <person name="Wayne K.J."/>
            <person name="Tettelin H."/>
            <person name="Glass J.I."/>
            <person name="Rusch D."/>
            <person name="Podicherti R."/>
            <person name="Tsui H.-C.T."/>
            <person name="Winkler M.E."/>
        </authorList>
    </citation>
    <scope>NUCLEOTIDE SEQUENCE</scope>
</reference>
<sequence>MRYQITVRYGSTNHRYHTYFVETEDARAALEGAALEMPPEIVGEVDLVEVRVAPDPDSRSYIGE</sequence>
<name>A0A381WQ82_9ZZZZ</name>
<organism evidence="1">
    <name type="scientific">marine metagenome</name>
    <dbReference type="NCBI Taxonomy" id="408172"/>
    <lineage>
        <taxon>unclassified sequences</taxon>
        <taxon>metagenomes</taxon>
        <taxon>ecological metagenomes</taxon>
    </lineage>
</organism>
<accession>A0A381WQ82</accession>